<accession>T4V7S4</accession>
<dbReference type="PATRIC" id="fig|1233171.3.peg.3488"/>
<dbReference type="EMBL" id="AVNC01000023">
    <property type="protein sequence ID" value="EQK39774.1"/>
    <property type="molecule type" value="Genomic_DNA"/>
</dbReference>
<sequence length="50" mass="5846">MIEYLAFQIIEGKLTYQKVMTKFSANKAEIDAILRREGREDLIEEIEGLK</sequence>
<gene>
    <name evidence="1" type="ORF">C672_3621</name>
</gene>
<evidence type="ECO:0000313" key="2">
    <source>
        <dbReference type="Proteomes" id="UP000015688"/>
    </source>
</evidence>
<dbReference type="Proteomes" id="UP000015688">
    <property type="component" value="Unassembled WGS sequence"/>
</dbReference>
<protein>
    <submittedName>
        <fullName evidence="1">Uncharacterized protein</fullName>
    </submittedName>
</protein>
<evidence type="ECO:0000313" key="1">
    <source>
        <dbReference type="EMBL" id="EQK39774.1"/>
    </source>
</evidence>
<organism evidence="1 2">
    <name type="scientific">Paraclostridium bifermentans ATCC 638 = DSM 14991</name>
    <dbReference type="NCBI Taxonomy" id="1233171"/>
    <lineage>
        <taxon>Bacteria</taxon>
        <taxon>Bacillati</taxon>
        <taxon>Bacillota</taxon>
        <taxon>Clostridia</taxon>
        <taxon>Peptostreptococcales</taxon>
        <taxon>Peptostreptococcaceae</taxon>
        <taxon>Paraclostridium</taxon>
    </lineage>
</organism>
<reference evidence="1 2" key="1">
    <citation type="submission" date="2013-06" db="EMBL/GenBank/DDBJ databases">
        <authorList>
            <person name="Walk S."/>
            <person name="Aronoff D."/>
            <person name="Young V.Y."/>
            <person name="Marsh J."/>
            <person name="Harrison L."/>
            <person name="Daugherty S.C."/>
            <person name="Shefchek K.A."/>
            <person name="Hine E.E."/>
            <person name="Tallon L.J."/>
            <person name="Sadzewicz L.K."/>
            <person name="Rasko D.A."/>
        </authorList>
    </citation>
    <scope>NUCLEOTIDE SEQUENCE [LARGE SCALE GENOMIC DNA]</scope>
    <source>
        <strain evidence="1 2">ATCC 638</strain>
    </source>
</reference>
<proteinExistence type="predicted"/>
<comment type="caution">
    <text evidence="1">The sequence shown here is derived from an EMBL/GenBank/DDBJ whole genome shotgun (WGS) entry which is preliminary data.</text>
</comment>
<dbReference type="RefSeq" id="WP_021434530.1">
    <property type="nucleotide sequence ID" value="NZ_AVNC01000023.1"/>
</dbReference>
<name>T4V7S4_PARBF</name>
<dbReference type="AlphaFoldDB" id="T4V7S4"/>